<evidence type="ECO:0000313" key="4">
    <source>
        <dbReference type="EMBL" id="MPA38641.1"/>
    </source>
</evidence>
<dbReference type="InterPro" id="IPR055126">
    <property type="entry name" value="EDR4-like_N"/>
</dbReference>
<evidence type="ECO:0000256" key="1">
    <source>
        <dbReference type="SAM" id="MobiDB-lite"/>
    </source>
</evidence>
<feature type="domain" description="Enhanced disease resistance 4-like N-terminal" evidence="3">
    <location>
        <begin position="6"/>
        <end position="39"/>
    </location>
</feature>
<evidence type="ECO:0000259" key="2">
    <source>
        <dbReference type="Pfam" id="PF11331"/>
    </source>
</evidence>
<dbReference type="InterPro" id="IPR021480">
    <property type="entry name" value="Zinc_ribbon_12"/>
</dbReference>
<dbReference type="PANTHER" id="PTHR31105:SF58">
    <property type="entry name" value="G-LIKE PROTEIN, PUTATIVE (DUF3133)-RELATED"/>
    <property type="match status" value="1"/>
</dbReference>
<organism evidence="4">
    <name type="scientific">Davidia involucrata</name>
    <name type="common">Dove tree</name>
    <dbReference type="NCBI Taxonomy" id="16924"/>
    <lineage>
        <taxon>Eukaryota</taxon>
        <taxon>Viridiplantae</taxon>
        <taxon>Streptophyta</taxon>
        <taxon>Embryophyta</taxon>
        <taxon>Tracheophyta</taxon>
        <taxon>Spermatophyta</taxon>
        <taxon>Magnoliopsida</taxon>
        <taxon>eudicotyledons</taxon>
        <taxon>Gunneridae</taxon>
        <taxon>Pentapetalae</taxon>
        <taxon>asterids</taxon>
        <taxon>Cornales</taxon>
        <taxon>Nyssaceae</taxon>
        <taxon>Davidia</taxon>
    </lineage>
</organism>
<feature type="region of interest" description="Disordered" evidence="1">
    <location>
        <begin position="520"/>
        <end position="604"/>
    </location>
</feature>
<dbReference type="Pfam" id="PF11331">
    <property type="entry name" value="Zn_ribbon_12"/>
    <property type="match status" value="1"/>
</dbReference>
<dbReference type="Pfam" id="PF22910">
    <property type="entry name" value="EDR4-like_1st"/>
    <property type="match status" value="1"/>
</dbReference>
<feature type="domain" description="Probable zinc-ribbon" evidence="2">
    <location>
        <begin position="459"/>
        <end position="503"/>
    </location>
</feature>
<dbReference type="InterPro" id="IPR040244">
    <property type="entry name" value="EDR4-like"/>
</dbReference>
<dbReference type="GO" id="GO:1900150">
    <property type="term" value="P:regulation of defense response to fungus"/>
    <property type="evidence" value="ECO:0007669"/>
    <property type="project" value="InterPro"/>
</dbReference>
<dbReference type="EMBL" id="GHES01008082">
    <property type="protein sequence ID" value="MPA38641.1"/>
    <property type="molecule type" value="Transcribed_RNA"/>
</dbReference>
<proteinExistence type="predicted"/>
<dbReference type="PANTHER" id="PTHR31105">
    <property type="entry name" value="EXTRA-LARGE G-PROTEIN-LIKE"/>
    <property type="match status" value="1"/>
</dbReference>
<accession>A0A5B6Z3M8</accession>
<gene>
    <name evidence="4" type="ORF">Din_008082</name>
</gene>
<evidence type="ECO:0000259" key="3">
    <source>
        <dbReference type="Pfam" id="PF22910"/>
    </source>
</evidence>
<feature type="region of interest" description="Disordered" evidence="1">
    <location>
        <begin position="115"/>
        <end position="138"/>
    </location>
</feature>
<name>A0A5B6Z3M8_DAVIN</name>
<reference evidence="4" key="1">
    <citation type="submission" date="2019-08" db="EMBL/GenBank/DDBJ databases">
        <title>Reference gene set and small RNA set construction with multiple tissues from Davidia involucrata Baill.</title>
        <authorList>
            <person name="Yang H."/>
            <person name="Zhou C."/>
            <person name="Li G."/>
            <person name="Wang J."/>
            <person name="Gao P."/>
            <person name="Wang M."/>
            <person name="Wang R."/>
            <person name="Zhao Y."/>
        </authorList>
    </citation>
    <scope>NUCLEOTIDE SEQUENCE</scope>
    <source>
        <tissue evidence="4">Mixed with DoveR01_LX</tissue>
    </source>
</reference>
<protein>
    <submittedName>
        <fullName evidence="4">Uncharacterized protein</fullName>
    </submittedName>
</protein>
<sequence>MSEPAKVCLVRCPKCENLLPELTDYSFYRCGGCGAVLRAKNSNVEVADTSDEERVGGFSENREVPSDIAEKYTNGSEIKTDKWVVDNDLEMNKNSDEFNHAKMGKAFEQLKPQNGIANGSRRLGQNSDWRSGERGEMEGFRRNPRMEVEGVRDSTSNYSEEGPSNYHLGSSYGYGEPVNEADVFNKIEYLEQDRAELLRKLNELKDQLSRSCDVNDKPKEKVPLDRRMVQPDPYGGGSETWFPDGSLGSSRASMQYSMSDRHVARPPYISFYPEPSPFPNRHEMANHSFYPSLHTSNQVQGIVDPVRSQMLWRAPHQAPGPLHQQPYHPYYSGHYIDNDMNPFESYPHNINLHPPSCSCFHCYRKHRQVSEPLPPTAFHNKMFPDVPNNPMFYHHENPGAFGPRDYNPRIANPPPMNSHNPQSHTRWPGDLNSEVGGFVHRHPSRVVLATGGRRCRPIAGGAPFVTCLNCFELLQLPKKFFLMEKNQKKMQCGECSTVMLFAVVNKKLVISVHAETEITPTKVDDGPNVTVNGDTSHSHGHANQASINFSSDDYDNSGYDFQSMDREPTSLSTGQGLSSSKPAEMSSLHSASSYNSEDEVTPHKANSAELLVKAKLSPPPAGSPLQDHFDYSSKYRAVNQFGKGNQSGRSDLENMMPQKVTSRQNSMKDTSSATEMEVSFNEYSNTGVSQDSGDTSREEDQLRVNKRAESFFAGIRKKSFRDFSRSNENVDQDRTNVTVNGQPIPDQLVKKAEKLAGPVHPGQYWYDFRAGFWGVMGEPCLGIIPPFIEEFNYPMPENCAGGNTGIFVNGRELHQKDLGLLGSRGLPTSRDRSYIIEISGRVLDEDSGEELDSLGKLAPTVERVKRGFGMKVPRAAAQPIIL</sequence>
<feature type="compositionally biased region" description="Polar residues" evidence="1">
    <location>
        <begin position="659"/>
        <end position="674"/>
    </location>
</feature>
<feature type="compositionally biased region" description="Low complexity" evidence="1">
    <location>
        <begin position="569"/>
        <end position="580"/>
    </location>
</feature>
<feature type="compositionally biased region" description="Polar residues" evidence="1">
    <location>
        <begin position="529"/>
        <end position="551"/>
    </location>
</feature>
<feature type="compositionally biased region" description="Polar residues" evidence="1">
    <location>
        <begin position="115"/>
        <end position="129"/>
    </location>
</feature>
<feature type="region of interest" description="Disordered" evidence="1">
    <location>
        <begin position="641"/>
        <end position="675"/>
    </location>
</feature>
<dbReference type="AlphaFoldDB" id="A0A5B6Z3M8"/>